<dbReference type="PANTHER" id="PTHR33054">
    <property type="entry name" value="CCHC-TYPE DOMAIN-CONTAINING PROTEIN"/>
    <property type="match status" value="1"/>
</dbReference>
<dbReference type="InterPro" id="IPR036875">
    <property type="entry name" value="Znf_CCHC_sf"/>
</dbReference>
<name>A0AAV7FEW8_ARIFI</name>
<keyword evidence="5" id="KW-1185">Reference proteome</keyword>
<evidence type="ECO:0000313" key="4">
    <source>
        <dbReference type="EMBL" id="KAG9458386.1"/>
    </source>
</evidence>
<dbReference type="PROSITE" id="PS50158">
    <property type="entry name" value="ZF_CCHC"/>
    <property type="match status" value="1"/>
</dbReference>
<keyword evidence="1" id="KW-0862">Zinc</keyword>
<organism evidence="4 5">
    <name type="scientific">Aristolochia fimbriata</name>
    <name type="common">White veined hardy Dutchman's pipe vine</name>
    <dbReference type="NCBI Taxonomy" id="158543"/>
    <lineage>
        <taxon>Eukaryota</taxon>
        <taxon>Viridiplantae</taxon>
        <taxon>Streptophyta</taxon>
        <taxon>Embryophyta</taxon>
        <taxon>Tracheophyta</taxon>
        <taxon>Spermatophyta</taxon>
        <taxon>Magnoliopsida</taxon>
        <taxon>Magnoliidae</taxon>
        <taxon>Piperales</taxon>
        <taxon>Aristolochiaceae</taxon>
        <taxon>Aristolochia</taxon>
    </lineage>
</organism>
<dbReference type="InterPro" id="IPR056648">
    <property type="entry name" value="DUF7746"/>
</dbReference>
<feature type="compositionally biased region" description="Basic and acidic residues" evidence="2">
    <location>
        <begin position="357"/>
        <end position="366"/>
    </location>
</feature>
<dbReference type="GO" id="GO:0008270">
    <property type="term" value="F:zinc ion binding"/>
    <property type="evidence" value="ECO:0007669"/>
    <property type="project" value="UniProtKB-KW"/>
</dbReference>
<dbReference type="InterPro" id="IPR001878">
    <property type="entry name" value="Znf_CCHC"/>
</dbReference>
<dbReference type="Pfam" id="PF24925">
    <property type="entry name" value="DUF7746"/>
    <property type="match status" value="1"/>
</dbReference>
<dbReference type="PANTHER" id="PTHR33054:SF9">
    <property type="entry name" value="CCHC-TYPE DOMAIN-CONTAINING PROTEIN"/>
    <property type="match status" value="1"/>
</dbReference>
<comment type="caution">
    <text evidence="4">The sequence shown here is derived from an EMBL/GenBank/DDBJ whole genome shotgun (WGS) entry which is preliminary data.</text>
</comment>
<keyword evidence="1" id="KW-0479">Metal-binding</keyword>
<protein>
    <recommendedName>
        <fullName evidence="3">CCHC-type domain-containing protein</fullName>
    </recommendedName>
</protein>
<evidence type="ECO:0000313" key="5">
    <source>
        <dbReference type="Proteomes" id="UP000825729"/>
    </source>
</evidence>
<dbReference type="GO" id="GO:0003676">
    <property type="term" value="F:nucleic acid binding"/>
    <property type="evidence" value="ECO:0007669"/>
    <property type="project" value="InterPro"/>
</dbReference>
<dbReference type="SUPFAM" id="SSF57756">
    <property type="entry name" value="Retrovirus zinc finger-like domains"/>
    <property type="match status" value="1"/>
</dbReference>
<feature type="domain" description="CCHC-type" evidence="3">
    <location>
        <begin position="380"/>
        <end position="394"/>
    </location>
</feature>
<proteinExistence type="predicted"/>
<evidence type="ECO:0000256" key="2">
    <source>
        <dbReference type="SAM" id="MobiDB-lite"/>
    </source>
</evidence>
<evidence type="ECO:0000256" key="1">
    <source>
        <dbReference type="PROSITE-ProRule" id="PRU00047"/>
    </source>
</evidence>
<gene>
    <name evidence="4" type="ORF">H6P81_002894</name>
</gene>
<sequence length="611" mass="70230">MLHQPPVLKLPPSDQEQQSELLKLLLEKLGKTQVSTITDFPAFSRVPQQINSEVATKWQDKKPKQSRPPPFDIHANQESPFVIYNSYDARTIYEWNIDHESPKGVVDTLHRMFIYCNVCRAKGLPEAQVVNQIVAGLTGDLYGWWYHYLSDANRYEISTTVKIDELGDTLLDNEGHPISNAFMTFCLRIMAMFAVDPQRQAETTMYLLPHLRCRTLTDLHRYISTFRSRVMTLTDAASPYWKQISIEGLPTQFAMKVKDMLLSPGPNEEINWNNLHYGQLQTACIRQGLLLCNDLRLKKQLKRDQISPKTLGTFCQQFAYENLPERDCSKCRSTQPYKRRFPKRNPPKPPFHKKDKGKSTKRETRTSFRPKGQSSPITAKCYKCGRTGHFGRTCFAKQKQKIQELAIDEQSKQLVLQLLSENEEQNTSSESEQELCEPLDSSGSTSSTSSNTEELKDPQLDQLEAMFRMTTSLNMISSNDLSTLLESLTNQKDKELILDTLLKGKQNNPKYCDKYYTMSNLFQRHQQQNQKRLPDLHTEIKNCKQEIQALKAAYFGLVTRLEAVEEQTTPQSLSFFAGESSGQPDEQTTPRVDSTTEQYLQQMITSMVQQK</sequence>
<feature type="region of interest" description="Disordered" evidence="2">
    <location>
        <begin position="421"/>
        <end position="459"/>
    </location>
</feature>
<dbReference type="Proteomes" id="UP000825729">
    <property type="component" value="Unassembled WGS sequence"/>
</dbReference>
<accession>A0AAV7FEW8</accession>
<evidence type="ECO:0000259" key="3">
    <source>
        <dbReference type="PROSITE" id="PS50158"/>
    </source>
</evidence>
<feature type="region of interest" description="Disordered" evidence="2">
    <location>
        <begin position="55"/>
        <end position="75"/>
    </location>
</feature>
<feature type="region of interest" description="Disordered" evidence="2">
    <location>
        <begin position="574"/>
        <end position="595"/>
    </location>
</feature>
<feature type="compositionally biased region" description="Low complexity" evidence="2">
    <location>
        <begin position="441"/>
        <end position="452"/>
    </location>
</feature>
<dbReference type="AlphaFoldDB" id="A0AAV7FEW8"/>
<reference evidence="4 5" key="1">
    <citation type="submission" date="2021-07" db="EMBL/GenBank/DDBJ databases">
        <title>The Aristolochia fimbriata genome: insights into angiosperm evolution, floral development and chemical biosynthesis.</title>
        <authorList>
            <person name="Jiao Y."/>
        </authorList>
    </citation>
    <scope>NUCLEOTIDE SEQUENCE [LARGE SCALE GENOMIC DNA]</scope>
    <source>
        <strain evidence="4">IBCAS-2021</strain>
        <tissue evidence="4">Leaf</tissue>
    </source>
</reference>
<keyword evidence="1" id="KW-0863">Zinc-finger</keyword>
<feature type="region of interest" description="Disordered" evidence="2">
    <location>
        <begin position="334"/>
        <end position="375"/>
    </location>
</feature>
<dbReference type="EMBL" id="JAINDJ010000002">
    <property type="protein sequence ID" value="KAG9458386.1"/>
    <property type="molecule type" value="Genomic_DNA"/>
</dbReference>
<feature type="compositionally biased region" description="Basic residues" evidence="2">
    <location>
        <begin position="337"/>
        <end position="356"/>
    </location>
</feature>